<dbReference type="FunFam" id="3.40.366.10:FF:000002">
    <property type="entry name" value="Probable polyketide synthase 2"/>
    <property type="match status" value="1"/>
</dbReference>
<feature type="region of interest" description="C-terminal hotdog fold" evidence="9">
    <location>
        <begin position="2527"/>
        <end position="2668"/>
    </location>
</feature>
<dbReference type="GO" id="GO:0004315">
    <property type="term" value="F:3-oxoacyl-[acyl-carrier-protein] synthase activity"/>
    <property type="evidence" value="ECO:0007669"/>
    <property type="project" value="InterPro"/>
</dbReference>
<dbReference type="SUPFAM" id="SSF101173">
    <property type="entry name" value="Docking domain B of the erythromycin polyketide synthase (DEBS)"/>
    <property type="match status" value="1"/>
</dbReference>
<dbReference type="InterPro" id="IPR001227">
    <property type="entry name" value="Ac_transferase_dom_sf"/>
</dbReference>
<dbReference type="InterPro" id="IPR032821">
    <property type="entry name" value="PKS_assoc"/>
</dbReference>
<dbReference type="Gene3D" id="3.40.50.720">
    <property type="entry name" value="NAD(P)-binding Rossmann-like Domain"/>
    <property type="match status" value="2"/>
</dbReference>
<proteinExistence type="predicted"/>
<feature type="domain" description="Ketosynthase family 3 (KS3)" evidence="11">
    <location>
        <begin position="33"/>
        <end position="447"/>
    </location>
</feature>
<dbReference type="InterPro" id="IPR055123">
    <property type="entry name" value="SpnB-like_Rossmann"/>
</dbReference>
<dbReference type="PROSITE" id="PS00606">
    <property type="entry name" value="KS3_1"/>
    <property type="match status" value="2"/>
</dbReference>
<dbReference type="SUPFAM" id="SSF50129">
    <property type="entry name" value="GroES-like"/>
    <property type="match status" value="1"/>
</dbReference>
<dbReference type="SUPFAM" id="SSF55048">
    <property type="entry name" value="Probable ACP-binding domain of malonyl-CoA ACP transacylase"/>
    <property type="match status" value="2"/>
</dbReference>
<dbReference type="SMART" id="SM00823">
    <property type="entry name" value="PKS_PP"/>
    <property type="match status" value="2"/>
</dbReference>
<dbReference type="InterPro" id="IPR014030">
    <property type="entry name" value="Ketoacyl_synth_N"/>
</dbReference>
<dbReference type="FunFam" id="3.40.50.720:FF:000209">
    <property type="entry name" value="Polyketide synthase Pks12"/>
    <property type="match status" value="1"/>
</dbReference>
<dbReference type="InterPro" id="IPR016039">
    <property type="entry name" value="Thiolase-like"/>
</dbReference>
<evidence type="ECO:0000256" key="4">
    <source>
        <dbReference type="ARBA" id="ARBA00022553"/>
    </source>
</evidence>
<dbReference type="Gene3D" id="1.10.1200.10">
    <property type="entry name" value="ACP-like"/>
    <property type="match status" value="2"/>
</dbReference>
<dbReference type="FunFam" id="1.10.1200.10:FF:000007">
    <property type="entry name" value="Probable polyketide synthase pks17"/>
    <property type="match status" value="2"/>
</dbReference>
<dbReference type="RefSeq" id="WP_049717537.1">
    <property type="nucleotide sequence ID" value="NZ_LFXA01000012.1"/>
</dbReference>
<feature type="domain" description="Carrier" evidence="10">
    <location>
        <begin position="3487"/>
        <end position="3562"/>
    </location>
</feature>
<dbReference type="FunFam" id="3.40.47.10:FF:000019">
    <property type="entry name" value="Polyketide synthase type I"/>
    <property type="match status" value="2"/>
</dbReference>
<dbReference type="SMART" id="SM00829">
    <property type="entry name" value="PKS_ER"/>
    <property type="match status" value="1"/>
</dbReference>
<feature type="active site" description="Proton acceptor; for dehydratase activity" evidence="9">
    <location>
        <position position="2420"/>
    </location>
</feature>
<keyword evidence="5" id="KW-0808">Transferase</keyword>
<dbReference type="InterPro" id="IPR049552">
    <property type="entry name" value="PKS_DH_N"/>
</dbReference>
<dbReference type="SMART" id="SM00825">
    <property type="entry name" value="PKS_KS"/>
    <property type="match status" value="2"/>
</dbReference>
<evidence type="ECO:0008006" key="15">
    <source>
        <dbReference type="Google" id="ProtNLM"/>
    </source>
</evidence>
<dbReference type="PROSITE" id="PS50075">
    <property type="entry name" value="CARRIER"/>
    <property type="match status" value="2"/>
</dbReference>
<dbReference type="InterPro" id="IPR050091">
    <property type="entry name" value="PKS_NRPS_Biosynth_Enz"/>
</dbReference>
<dbReference type="CDD" id="cd05195">
    <property type="entry name" value="enoyl_red"/>
    <property type="match status" value="1"/>
</dbReference>
<evidence type="ECO:0000313" key="14">
    <source>
        <dbReference type="Proteomes" id="UP000037288"/>
    </source>
</evidence>
<dbReference type="InterPro" id="IPR036299">
    <property type="entry name" value="Polyketide_synth_docking_sf"/>
</dbReference>
<dbReference type="SUPFAM" id="SSF51735">
    <property type="entry name" value="NAD(P)-binding Rossmann-fold domains"/>
    <property type="match status" value="5"/>
</dbReference>
<feature type="region of interest" description="N-terminal hotdog fold" evidence="9">
    <location>
        <begin position="2388"/>
        <end position="2513"/>
    </location>
</feature>
<dbReference type="Pfam" id="PF00550">
    <property type="entry name" value="PP-binding"/>
    <property type="match status" value="2"/>
</dbReference>
<dbReference type="EMBL" id="LFXA01000012">
    <property type="protein sequence ID" value="KNB50932.1"/>
    <property type="molecule type" value="Genomic_DNA"/>
</dbReference>
<dbReference type="Gene3D" id="3.90.180.10">
    <property type="entry name" value="Medium-chain alcohol dehydrogenases, catalytic domain"/>
    <property type="match status" value="1"/>
</dbReference>
<dbReference type="InterPro" id="IPR049900">
    <property type="entry name" value="PKS_mFAS_DH"/>
</dbReference>
<dbReference type="Pfam" id="PF02801">
    <property type="entry name" value="Ketoacyl-synt_C"/>
    <property type="match status" value="2"/>
</dbReference>
<dbReference type="Pfam" id="PF08990">
    <property type="entry name" value="Docking"/>
    <property type="match status" value="1"/>
</dbReference>
<dbReference type="InterPro" id="IPR036736">
    <property type="entry name" value="ACP-like_sf"/>
</dbReference>
<dbReference type="InterPro" id="IPR020843">
    <property type="entry name" value="ER"/>
</dbReference>
<dbReference type="PROSITE" id="PS52004">
    <property type="entry name" value="KS3_2"/>
    <property type="match status" value="2"/>
</dbReference>
<dbReference type="PROSITE" id="PS00012">
    <property type="entry name" value="PHOSPHOPANTETHEINE"/>
    <property type="match status" value="2"/>
</dbReference>
<dbReference type="Gene3D" id="3.10.129.110">
    <property type="entry name" value="Polyketide synthase dehydratase"/>
    <property type="match status" value="1"/>
</dbReference>
<dbReference type="InterPro" id="IPR014043">
    <property type="entry name" value="Acyl_transferase_dom"/>
</dbReference>
<dbReference type="Pfam" id="PF16197">
    <property type="entry name" value="KAsynt_C_assoc"/>
    <property type="match status" value="2"/>
</dbReference>
<dbReference type="SMART" id="SM00826">
    <property type="entry name" value="PKS_DH"/>
    <property type="match status" value="1"/>
</dbReference>
<dbReference type="CDD" id="cd08952">
    <property type="entry name" value="KR_1_SDR_x"/>
    <property type="match status" value="1"/>
</dbReference>
<keyword evidence="6" id="KW-0045">Antibiotic biosynthesis</keyword>
<dbReference type="SUPFAM" id="SSF47336">
    <property type="entry name" value="ACP-like"/>
    <property type="match status" value="2"/>
</dbReference>
<dbReference type="PROSITE" id="PS52019">
    <property type="entry name" value="PKS_MFAS_DH"/>
    <property type="match status" value="1"/>
</dbReference>
<dbReference type="InterPro" id="IPR049551">
    <property type="entry name" value="PKS_DH_C"/>
</dbReference>
<dbReference type="InterPro" id="IPR018201">
    <property type="entry name" value="Ketoacyl_synth_AS"/>
</dbReference>
<dbReference type="Pfam" id="PF00109">
    <property type="entry name" value="ketoacyl-synt"/>
    <property type="match status" value="2"/>
</dbReference>
<protein>
    <recommendedName>
        <fullName evidence="15">Polyketide synthase</fullName>
    </recommendedName>
</protein>
<keyword evidence="14" id="KW-1185">Reference proteome</keyword>
<dbReference type="PANTHER" id="PTHR43775">
    <property type="entry name" value="FATTY ACID SYNTHASE"/>
    <property type="match status" value="1"/>
</dbReference>
<evidence type="ECO:0000259" key="10">
    <source>
        <dbReference type="PROSITE" id="PS50075"/>
    </source>
</evidence>
<feature type="active site" description="Proton donor; for dehydratase activity" evidence="9">
    <location>
        <position position="2586"/>
    </location>
</feature>
<dbReference type="STRING" id="1678637.AC230_19320"/>
<organism evidence="13 14">
    <name type="scientific">Streptomyces caatingaensis</name>
    <dbReference type="NCBI Taxonomy" id="1678637"/>
    <lineage>
        <taxon>Bacteria</taxon>
        <taxon>Bacillati</taxon>
        <taxon>Actinomycetota</taxon>
        <taxon>Actinomycetes</taxon>
        <taxon>Kitasatosporales</taxon>
        <taxon>Streptomycetaceae</taxon>
        <taxon>Streptomyces</taxon>
    </lineage>
</organism>
<feature type="domain" description="PKS/mFAS DH" evidence="12">
    <location>
        <begin position="2388"/>
        <end position="2668"/>
    </location>
</feature>
<comment type="pathway">
    <text evidence="2">Antibiotic biosynthesis.</text>
</comment>
<dbReference type="Gene3D" id="3.30.70.3290">
    <property type="match status" value="2"/>
</dbReference>
<dbReference type="GO" id="GO:0033068">
    <property type="term" value="P:macrolide biosynthetic process"/>
    <property type="evidence" value="ECO:0007669"/>
    <property type="project" value="UniProtKB-ARBA"/>
</dbReference>
<dbReference type="PATRIC" id="fig|1678637.3.peg.4153"/>
<evidence type="ECO:0000256" key="1">
    <source>
        <dbReference type="ARBA" id="ARBA00001957"/>
    </source>
</evidence>
<comment type="caution">
    <text evidence="13">The sequence shown here is derived from an EMBL/GenBank/DDBJ whole genome shotgun (WGS) entry which is preliminary data.</text>
</comment>
<evidence type="ECO:0000256" key="9">
    <source>
        <dbReference type="PROSITE-ProRule" id="PRU01363"/>
    </source>
</evidence>
<dbReference type="InterPro" id="IPR057326">
    <property type="entry name" value="KR_dom"/>
</dbReference>
<dbReference type="InterPro" id="IPR036291">
    <property type="entry name" value="NAD(P)-bd_dom_sf"/>
</dbReference>
<dbReference type="InterPro" id="IPR014031">
    <property type="entry name" value="Ketoacyl_synth_C"/>
</dbReference>
<dbReference type="GO" id="GO:0006633">
    <property type="term" value="P:fatty acid biosynthetic process"/>
    <property type="evidence" value="ECO:0007669"/>
    <property type="project" value="InterPro"/>
</dbReference>
<dbReference type="Pfam" id="PF21089">
    <property type="entry name" value="PKS_DH_N"/>
    <property type="match status" value="1"/>
</dbReference>
<comment type="cofactor">
    <cofactor evidence="1">
        <name>pantetheine 4'-phosphate</name>
        <dbReference type="ChEBI" id="CHEBI:47942"/>
    </cofactor>
</comment>
<evidence type="ECO:0000256" key="8">
    <source>
        <dbReference type="ARBA" id="ARBA00023315"/>
    </source>
</evidence>
<evidence type="ECO:0000259" key="12">
    <source>
        <dbReference type="PROSITE" id="PS52019"/>
    </source>
</evidence>
<evidence type="ECO:0000256" key="7">
    <source>
        <dbReference type="ARBA" id="ARBA00023268"/>
    </source>
</evidence>
<evidence type="ECO:0000256" key="3">
    <source>
        <dbReference type="ARBA" id="ARBA00022450"/>
    </source>
</evidence>
<dbReference type="InterPro" id="IPR009081">
    <property type="entry name" value="PP-bd_ACP"/>
</dbReference>
<keyword evidence="8" id="KW-0012">Acyltransferase</keyword>
<dbReference type="Pfam" id="PF08659">
    <property type="entry name" value="KR"/>
    <property type="match status" value="2"/>
</dbReference>
<keyword evidence="3" id="KW-0596">Phosphopantetheine</keyword>
<name>A0A0K9XE51_9ACTN</name>
<dbReference type="InterPro" id="IPR020806">
    <property type="entry name" value="PKS_PP-bd"/>
</dbReference>
<dbReference type="InterPro" id="IPR016036">
    <property type="entry name" value="Malonyl_transacylase_ACP-bd"/>
</dbReference>
<dbReference type="SUPFAM" id="SSF52151">
    <property type="entry name" value="FabD/lysophospholipase-like"/>
    <property type="match status" value="2"/>
</dbReference>
<accession>A0A0K9XE51</accession>
<dbReference type="InterPro" id="IPR020841">
    <property type="entry name" value="PKS_Beta-ketoAc_synthase_dom"/>
</dbReference>
<dbReference type="InterPro" id="IPR011032">
    <property type="entry name" value="GroES-like_sf"/>
</dbReference>
<dbReference type="SMART" id="SM00822">
    <property type="entry name" value="PKS_KR"/>
    <property type="match status" value="2"/>
</dbReference>
<dbReference type="Pfam" id="PF13602">
    <property type="entry name" value="ADH_zinc_N_2"/>
    <property type="match status" value="1"/>
</dbReference>
<dbReference type="Pfam" id="PF14765">
    <property type="entry name" value="PS-DH"/>
    <property type="match status" value="1"/>
</dbReference>
<dbReference type="InterPro" id="IPR020807">
    <property type="entry name" value="PKS_DH"/>
</dbReference>
<evidence type="ECO:0000256" key="5">
    <source>
        <dbReference type="ARBA" id="ARBA00022679"/>
    </source>
</evidence>
<dbReference type="SMART" id="SM01294">
    <property type="entry name" value="PKS_PP_betabranch"/>
    <property type="match status" value="1"/>
</dbReference>
<gene>
    <name evidence="13" type="ORF">AC230_19320</name>
</gene>
<evidence type="ECO:0000256" key="2">
    <source>
        <dbReference type="ARBA" id="ARBA00004792"/>
    </source>
</evidence>
<dbReference type="Pfam" id="PF00698">
    <property type="entry name" value="Acyl_transf_1"/>
    <property type="match status" value="2"/>
</dbReference>
<dbReference type="SUPFAM" id="SSF53901">
    <property type="entry name" value="Thiolase-like"/>
    <property type="match status" value="2"/>
</dbReference>
<dbReference type="InterPro" id="IPR015083">
    <property type="entry name" value="NorB/c/GfsB-D-like_docking"/>
</dbReference>
<dbReference type="GO" id="GO:0004312">
    <property type="term" value="F:fatty acid synthase activity"/>
    <property type="evidence" value="ECO:0007669"/>
    <property type="project" value="TreeGrafter"/>
</dbReference>
<dbReference type="PANTHER" id="PTHR43775:SF51">
    <property type="entry name" value="INACTIVE PHENOLPHTHIOCEROL SYNTHESIS POLYKETIDE SYNTHASE TYPE I PKS1-RELATED"/>
    <property type="match status" value="1"/>
</dbReference>
<feature type="domain" description="Carrier" evidence="10">
    <location>
        <begin position="1399"/>
        <end position="1474"/>
    </location>
</feature>
<dbReference type="Gene3D" id="3.40.47.10">
    <property type="match status" value="2"/>
</dbReference>
<dbReference type="Gene3D" id="3.40.50.11460">
    <property type="match status" value="1"/>
</dbReference>
<dbReference type="OrthoDB" id="9778690at2"/>
<dbReference type="Proteomes" id="UP000037288">
    <property type="component" value="Unassembled WGS sequence"/>
</dbReference>
<dbReference type="InterPro" id="IPR006162">
    <property type="entry name" value="Ppantetheine_attach_site"/>
</dbReference>
<dbReference type="Pfam" id="PF08240">
    <property type="entry name" value="ADH_N"/>
    <property type="match status" value="1"/>
</dbReference>
<dbReference type="FunFam" id="3.90.180.10:FF:000032">
    <property type="entry name" value="Probable polyketide synthase pks1"/>
    <property type="match status" value="1"/>
</dbReference>
<dbReference type="SMART" id="SM00827">
    <property type="entry name" value="PKS_AT"/>
    <property type="match status" value="2"/>
</dbReference>
<dbReference type="Gene3D" id="3.40.366.10">
    <property type="entry name" value="Malonyl-Coenzyme A Acyl Carrier Protein, domain 2"/>
    <property type="match status" value="2"/>
</dbReference>
<dbReference type="GO" id="GO:0031177">
    <property type="term" value="F:phosphopantetheine binding"/>
    <property type="evidence" value="ECO:0007669"/>
    <property type="project" value="InterPro"/>
</dbReference>
<evidence type="ECO:0000313" key="13">
    <source>
        <dbReference type="EMBL" id="KNB50932.1"/>
    </source>
</evidence>
<dbReference type="InterPro" id="IPR013968">
    <property type="entry name" value="PKS_KR"/>
</dbReference>
<dbReference type="InterPro" id="IPR016035">
    <property type="entry name" value="Acyl_Trfase/lysoPLipase"/>
</dbReference>
<feature type="domain" description="Ketosynthase family 3 (KS3)" evidence="11">
    <location>
        <begin position="1493"/>
        <end position="1919"/>
    </location>
</feature>
<dbReference type="InterPro" id="IPR042104">
    <property type="entry name" value="PKS_dehydratase_sf"/>
</dbReference>
<evidence type="ECO:0000259" key="11">
    <source>
        <dbReference type="PROSITE" id="PS52004"/>
    </source>
</evidence>
<dbReference type="InterPro" id="IPR013154">
    <property type="entry name" value="ADH-like_N"/>
</dbReference>
<evidence type="ECO:0000256" key="6">
    <source>
        <dbReference type="ARBA" id="ARBA00023194"/>
    </source>
</evidence>
<dbReference type="CDD" id="cd00833">
    <property type="entry name" value="PKS"/>
    <property type="match status" value="2"/>
</dbReference>
<dbReference type="GO" id="GO:0016491">
    <property type="term" value="F:oxidoreductase activity"/>
    <property type="evidence" value="ECO:0007669"/>
    <property type="project" value="InterPro"/>
</dbReference>
<dbReference type="CDD" id="cd08956">
    <property type="entry name" value="KR_3_FAS_SDR_x"/>
    <property type="match status" value="1"/>
</dbReference>
<keyword evidence="4" id="KW-0597">Phosphoprotein</keyword>
<reference evidence="14" key="1">
    <citation type="submission" date="2015-07" db="EMBL/GenBank/DDBJ databases">
        <title>Draft genome sequence of Streptomyces sp. CMAA 1322, a bacterium isolated from Caatinga biome, from dry forest semiarid of Brazil.</title>
        <authorList>
            <person name="Santos S.N."/>
            <person name="Gacesa R."/>
            <person name="Taketani R.G."/>
            <person name="Long P.F."/>
            <person name="Melo I.S."/>
        </authorList>
    </citation>
    <scope>NUCLEOTIDE SEQUENCE [LARGE SCALE GENOMIC DNA]</scope>
    <source>
        <strain evidence="14">CMAA 1322</strain>
    </source>
</reference>
<keyword evidence="7" id="KW-0511">Multifunctional enzyme</keyword>
<dbReference type="Pfam" id="PF22953">
    <property type="entry name" value="SpnB_Rossmann"/>
    <property type="match status" value="1"/>
</dbReference>
<sequence>MATEDKLRDYLKRVTTDLHQTRERLREAEEKEHEPIAVVAMSCRYPGGVTSPEELWQLVASGTDGITEFPRDRGWDVETLYDPDPDTGREGTSYTRQGGFLHDAAEFDPTFFGISPREAPVMDAQQRLLLETSWEVFERAGIDPATLKGSRTGVFAGLMYHDYAGNQSSGSLVSGRVAYTFGLEGPAVTVDTACSSSLVALHLAIQALRKGECSLALAGGVTVMATPGTFVEFSRQRGLSADGRCKSFADAADGTGWGEGVGVLLVERLSDALRNGHPVLAVVRGSAVNQDGASNGLTAPNGPSQQRVIQQALVDAGLAADQVDAVEAHGTGTTLGDPIEAQALLATYGQERPEGRPLWLGSIKSNIGHTQAAAGVAGIIKMVMAMREGVLPRTLHVDRPSTHVDWSAGAVELLTEAVAWPETDRPRRAAVSSFGISGTNAHVILEQAPPAAEDEPAARTADGGVVPWVLSGRTEAALKAQAERLLTWVRTAPSGALAADTGFSLACSRTAWEHRAVVTGTDTDELLAGVRAVARGESAPGVTVDETAGGKLAVLFTGQGAQRLGMGRELRSAFPVFADAFDAVCAELDRHLDRPLREVVDGDGEALDRTGFTQAALFAVEVALYRLVESWGVRPDFLAGHSIGEVTAAHVAGVLSLADASRLVAARGRLMQALPAGGVMVSVQASEETVLPLLAGREDEVGIAAVNGPASVVVSGVESAVLEIAEALAADGVKTKRLRVSHAFHSPLMDPMLEDFRHVVSQLTFSAPAIPVVVHGDVTSVDYWVGHVRDAVRFADTVRTLEADGVRTFLELGPDAVLSAMGQETARDAVFVPALRRDRAEQRTTVDALGRLHARGVTVDWQAFFAPHVARRVDLPTYAFQHERYWLDSTAALYGTAAPDEEAGRRYRVVWRPVADPAGSLPGGTWLVVVPAGAARHAWVDAAVTALDGAGARVVRAEVDAECVEREVLAERLDAALLRAGVEAGAVDGGVLSFAGLDETSGLLLQAALIGALGTVGVDARLWAATCGAVSVGASERLTSPVQARIWGLGRVAALEYPQAWGGLVDLPATPDERTAARLLAVLAATGGEDQVALRPSGVHARRLVRAAGPAALPEGGRAATGTYLVTGGTGALGAQVARRLVDRGVSGLVLVSRRGPEAPGASALRAELESSGVEVTIAACDAADRDALAALLARHPVTGVVHAAGVLDDGVLDGLTPERFAAVLGPKADAARNLDELTRGLDLEAFVLFSSAAGVLGNAGQANYAAANAYLDALAEQRRADGLPATAIAWGPWAGDGMGGDAELDARLRQAGMPPMDAALALDDLDSALAQDEVTLTVADIDWKRYHPVFTAARPSALLGELPEVRRLVEEAAAADGTDRAAGLRRRLSGMAAPEQERTLLDLVRAEIALVLAYASPDAVPANRAFKDLGFSSLSAVELRNRLGAVTGLRLPATLVFDFPNPLALVGHLRDELLGGTGADGSAPVVVTAADDEPIAIVGMACRFPGGVDSPAALWRLLADGTDAIGPFPDDRGWDLDGLHDPDPEHAGTSYVREGGFVDRLADFDAGFFGISPREALAMDPQQRLVMETAWEALEDAGIDPGSLRGSRTGVYLGTNNNDYTFYFTDDAEGSDGFVGTGNAYSVVSGRVSYVLGLEGPAVTVDTACSSSLVALHQAVQALRQGECSLALTGGVTAMATPRTFVEFSRLRGLAADGRCKAFAGAADGTNWGEGVGVLLVERLSDARRNGHRVLAVVRGSAINQDGASNGLTAPNGPSQQRVIRQALANAGLTTGDVDVVEAHGTGTTLGDPIEAQALLATYGQDRPAGRPLLLGSVKSNIGHTQAAAGVAGVMKMVLALRENRLPQTLHVDEPTPHVDWSAGAVELLAEAREWPAGGEPRRAGVSSFGFSGTNAHLILEEAPAEEPAVGVGEPATGGVVPWVLSARGARALRAQAARLVEFVEARPSLGLADTGFSLATTRGALDHRAVVVGADRGRLLEGVRALAEGRPAPGLVEGVASGDVGQVAFVFPGQGSQWAGMAVGLLDESPVFAQRLGECEEALSAFVDWSLTDVLRGVEGAPGLERVDVVQPVLWAVMVSLAEVWRSYGVRPSAVVGHSQGEIAAAVVSGALSLDDGARVVALRSRAIGALAGKGGMVSVPLPVAEVRELIGRWDGRVSVAAVNGPTSVVVSGEVAALDELMAHCEAEAVRARRIPVDYASHSAAVEEIRETILDVLAPVTPLAPEVPFFSTVTGEWLTGPVTDAGYWYRNLRQTVELADAVTALLSQGFGAFVEVSAHPVLTVPVQETLEGTDAVVLGTLRRDEGGVERFLTSLAEAHSRGVDLDWNAVFGTARRVDLPTYAFQRERFWPKTVAGTGDVTSAGLGSTGHPLLGAAVTLADGEGVLLTGRLSRATHAWLVDHQVAGAVLVPGTAFVELAVRAGEEVGCGLVEELTLEAPLVLPERGGIHLQLKVGADDGTGRRTLDVFSRAEDAAEDEPWTRHATGVLAEESGAAAPFPAAGVWPPAGAEPVDLGAFYDGLAGVGMSYGPAFQGVRTVWRHGDEVFAEVALPDGVDAAGFGLHPALLDSALHPLTLGIVLPEAQQDGGRPWLPFAWEGVALRASGATALRVHLAPAGTGAVAVTVADPTGTVVASAASLSLRPMAAAALDAARSAGADAMFRLLWSGIAADRPAASARYALLGADELGLGAALKTSGARAETYADLAALGEVVASGTPLPDAVLLGCPSVDGPVAGQPEAARAAVARVLAVAQEWIADERFADARLVVVTRGAVGVLPGEDVDLTHAPVWGLVRSAQTENPGRFALLDLDGADGSAAALAGALAAAGEPQIALRDGAAYAPRLARPAAAEELTPPDGVAAWRLDLTARGTLENLALVPADDAVAPLAEGQVRVAVRAAGMNFRDALIALDMYPGTGSVGGEGAGTVLEVGPGVGRFAVGDKVMGIFPKAFGPVAVADHRMLAPVPQGWTFEEAAGASVVFSTAYHALVELADLRPGERILVHAAAGGVGMAAVQLAQHLGAEVYGTASPGKWDTLRSLGLDDAHIANSRTLDFEQEFLAATGGQGMDVVLDSLTGEFVDASLRLLPHGGRFVEMGKVDVRDADDVAGWYPGVEYWTFDLSEAGPQVTGQVLTEAVELVDTAGLRPLPVTTWDVRRAPEAFRHLAQAQHVGKVVLTMPAGAADPSGTVLVTGGTGTLGGLLARHLVAEHGVRRLLLTSRRGPDAPGADELRAELEELGAEVTVAACDAADREALAALLAAVPDAHPLTGVVHTAGVLDDGVLESLDEERIGTVFRPKADAAWNLHELTRELAPDLRHFVMFSGAAGIFGGPGQGNYAAANVFLDALAHHRRALGLPATSLAWGLWGQSSGMTGQMDEADVLRMRRSGVRPLASDTGLALYDLAAALDEPLLVPVRLDLAAFRRVPSADLVPPLLRGLVRGPSRRALEAGAQAAEGFQQTLAATPEAERERVLLTFVRTQAAAVLGHAGADAVEGGRAFNEIGFDSLTAVELRNRLNAATGLRLPATLVFDYPTPAALAAHLRQELVPQEPADPSAAVLGELDRLATTLSSTGASDDPAAHAEITSRLQALLSEWKDRHAPAGTEDVSTRLSAATTADEVLSFIDNELGIS</sequence>